<dbReference type="Pfam" id="PF03798">
    <property type="entry name" value="TRAM_LAG1_CLN8"/>
    <property type="match status" value="1"/>
</dbReference>
<name>A0A0N5A392_PARTI</name>
<keyword evidence="4 5" id="KW-0472">Membrane</keyword>
<evidence type="ECO:0000259" key="7">
    <source>
        <dbReference type="PROSITE" id="PS50922"/>
    </source>
</evidence>
<feature type="transmembrane region" description="Helical" evidence="6">
    <location>
        <begin position="125"/>
        <end position="144"/>
    </location>
</feature>
<dbReference type="GO" id="GO:0005886">
    <property type="term" value="C:plasma membrane"/>
    <property type="evidence" value="ECO:0007669"/>
    <property type="project" value="TreeGrafter"/>
</dbReference>
<feature type="transmembrane region" description="Helical" evidence="6">
    <location>
        <begin position="188"/>
        <end position="207"/>
    </location>
</feature>
<evidence type="ECO:0000256" key="3">
    <source>
        <dbReference type="ARBA" id="ARBA00022989"/>
    </source>
</evidence>
<evidence type="ECO:0000256" key="1">
    <source>
        <dbReference type="ARBA" id="ARBA00004141"/>
    </source>
</evidence>
<keyword evidence="2 5" id="KW-0812">Transmembrane</keyword>
<feature type="domain" description="TLC" evidence="7">
    <location>
        <begin position="52"/>
        <end position="233"/>
    </location>
</feature>
<protein>
    <submittedName>
        <fullName evidence="9">TLC domain-containing protein</fullName>
    </submittedName>
</protein>
<dbReference type="WBParaSite" id="PTRK_0001610100.1">
    <property type="protein sequence ID" value="PTRK_0001610100.1"/>
    <property type="gene ID" value="PTRK_0001610100"/>
</dbReference>
<evidence type="ECO:0000256" key="4">
    <source>
        <dbReference type="ARBA" id="ARBA00023136"/>
    </source>
</evidence>
<feature type="transmembrane region" description="Helical" evidence="6">
    <location>
        <begin position="20"/>
        <end position="41"/>
    </location>
</feature>
<evidence type="ECO:0000256" key="5">
    <source>
        <dbReference type="PROSITE-ProRule" id="PRU00205"/>
    </source>
</evidence>
<keyword evidence="3 6" id="KW-1133">Transmembrane helix</keyword>
<feature type="transmembrane region" description="Helical" evidence="6">
    <location>
        <begin position="219"/>
        <end position="244"/>
    </location>
</feature>
<accession>A0A0N5A392</accession>
<dbReference type="SMART" id="SM00724">
    <property type="entry name" value="TLC"/>
    <property type="match status" value="1"/>
</dbReference>
<dbReference type="PANTHER" id="PTHR13439">
    <property type="entry name" value="CT120 PROTEIN"/>
    <property type="match status" value="1"/>
</dbReference>
<reference evidence="9" key="1">
    <citation type="submission" date="2017-02" db="UniProtKB">
        <authorList>
            <consortium name="WormBaseParasite"/>
        </authorList>
    </citation>
    <scope>IDENTIFICATION</scope>
</reference>
<dbReference type="GO" id="GO:0055091">
    <property type="term" value="P:phospholipid homeostasis"/>
    <property type="evidence" value="ECO:0007669"/>
    <property type="project" value="TreeGrafter"/>
</dbReference>
<evidence type="ECO:0000313" key="8">
    <source>
        <dbReference type="Proteomes" id="UP000038045"/>
    </source>
</evidence>
<dbReference type="PANTHER" id="PTHR13439:SF4">
    <property type="entry name" value="TLC DOMAIN-CONTAINING PROTEIN"/>
    <property type="match status" value="1"/>
</dbReference>
<dbReference type="InterPro" id="IPR006634">
    <property type="entry name" value="TLC-dom"/>
</dbReference>
<dbReference type="PROSITE" id="PS50922">
    <property type="entry name" value="TLC"/>
    <property type="match status" value="1"/>
</dbReference>
<dbReference type="Proteomes" id="UP000038045">
    <property type="component" value="Unplaced"/>
</dbReference>
<dbReference type="InterPro" id="IPR050846">
    <property type="entry name" value="TLCD"/>
</dbReference>
<sequence length="268" mass="31245">MSNIDNGGELKLPDWGIFLTAPYFIPYVIYLILFFIFGALVQKYTWQNYTGFKRYRLENLTVSLIHASTTGLCALLFTIIRPNEMFFNAIHWYEPWATHILLFSMAYFVYDAVNIARNEQSRYTVELFLHHGATIFVFSCAVFSQKFLLYAFWALLMEVSSIFLHIRTISTITGFSKSNPECHKKIQIINITACLIFRFGVQIWQISYIFYQKPYIHPFYFGIGCYGGLLFLLSNASIIFRIIVSDGFVGDKCKKYVPLNRDDDNKEE</sequence>
<evidence type="ECO:0000256" key="6">
    <source>
        <dbReference type="SAM" id="Phobius"/>
    </source>
</evidence>
<comment type="subcellular location">
    <subcellularLocation>
        <location evidence="1">Membrane</location>
        <topology evidence="1">Multi-pass membrane protein</topology>
    </subcellularLocation>
</comment>
<evidence type="ECO:0000313" key="9">
    <source>
        <dbReference type="WBParaSite" id="PTRK_0001610100.1"/>
    </source>
</evidence>
<dbReference type="GO" id="GO:0071709">
    <property type="term" value="P:membrane assembly"/>
    <property type="evidence" value="ECO:0007669"/>
    <property type="project" value="TreeGrafter"/>
</dbReference>
<feature type="transmembrane region" description="Helical" evidence="6">
    <location>
        <begin position="96"/>
        <end position="113"/>
    </location>
</feature>
<feature type="transmembrane region" description="Helical" evidence="6">
    <location>
        <begin position="62"/>
        <end position="80"/>
    </location>
</feature>
<dbReference type="GO" id="GO:0097035">
    <property type="term" value="P:regulation of membrane lipid distribution"/>
    <property type="evidence" value="ECO:0007669"/>
    <property type="project" value="TreeGrafter"/>
</dbReference>
<proteinExistence type="predicted"/>
<keyword evidence="8" id="KW-1185">Reference proteome</keyword>
<feature type="transmembrane region" description="Helical" evidence="6">
    <location>
        <begin position="150"/>
        <end position="167"/>
    </location>
</feature>
<evidence type="ECO:0000256" key="2">
    <source>
        <dbReference type="ARBA" id="ARBA00022692"/>
    </source>
</evidence>
<dbReference type="AlphaFoldDB" id="A0A0N5A392"/>
<dbReference type="GO" id="GO:0007009">
    <property type="term" value="P:plasma membrane organization"/>
    <property type="evidence" value="ECO:0007669"/>
    <property type="project" value="TreeGrafter"/>
</dbReference>
<organism evidence="8 9">
    <name type="scientific">Parastrongyloides trichosuri</name>
    <name type="common">Possum-specific nematode worm</name>
    <dbReference type="NCBI Taxonomy" id="131310"/>
    <lineage>
        <taxon>Eukaryota</taxon>
        <taxon>Metazoa</taxon>
        <taxon>Ecdysozoa</taxon>
        <taxon>Nematoda</taxon>
        <taxon>Chromadorea</taxon>
        <taxon>Rhabditida</taxon>
        <taxon>Tylenchina</taxon>
        <taxon>Panagrolaimomorpha</taxon>
        <taxon>Strongyloidoidea</taxon>
        <taxon>Strongyloididae</taxon>
        <taxon>Parastrongyloides</taxon>
    </lineage>
</organism>